<accession>A0A4S4ALN8</accession>
<proteinExistence type="inferred from homology"/>
<evidence type="ECO:0000256" key="9">
    <source>
        <dbReference type="RuleBase" id="RU368030"/>
    </source>
</evidence>
<evidence type="ECO:0000256" key="7">
    <source>
        <dbReference type="ARBA" id="ARBA00022989"/>
    </source>
</evidence>
<sequence length="131" mass="14231">MRAPPHAPKRDRNGQAGFTLIEVLIALAIVSVALAAFVRMTSQTTTNLGHLEQRALAMLSAENSLAELQVGTPPPPGIQAVDCPQADQPFICRVQIGPSQQGVRFVSVEVYEGRNSHRRLASLQTRLPERP</sequence>
<evidence type="ECO:0000256" key="3">
    <source>
        <dbReference type="ARBA" id="ARBA00022475"/>
    </source>
</evidence>
<evidence type="ECO:0000256" key="2">
    <source>
        <dbReference type="ARBA" id="ARBA00008358"/>
    </source>
</evidence>
<dbReference type="PANTHER" id="PTHR38779:SF2">
    <property type="entry name" value="TYPE II SECRETION SYSTEM PROTEIN I-RELATED"/>
    <property type="match status" value="1"/>
</dbReference>
<dbReference type="InterPro" id="IPR012902">
    <property type="entry name" value="N_methyl_site"/>
</dbReference>
<evidence type="ECO:0000256" key="5">
    <source>
        <dbReference type="ARBA" id="ARBA00022519"/>
    </source>
</evidence>
<dbReference type="Pfam" id="PF02501">
    <property type="entry name" value="T2SSI"/>
    <property type="match status" value="1"/>
</dbReference>
<dbReference type="GO" id="GO:0015627">
    <property type="term" value="C:type II protein secretion system complex"/>
    <property type="evidence" value="ECO:0007669"/>
    <property type="project" value="UniProtKB-UniRule"/>
</dbReference>
<keyword evidence="12" id="KW-1185">Reference proteome</keyword>
<evidence type="ECO:0000256" key="6">
    <source>
        <dbReference type="ARBA" id="ARBA00022692"/>
    </source>
</evidence>
<dbReference type="PROSITE" id="PS00409">
    <property type="entry name" value="PROKAR_NTER_METHYL"/>
    <property type="match status" value="1"/>
</dbReference>
<reference evidence="11 12" key="1">
    <citation type="submission" date="2019-04" db="EMBL/GenBank/DDBJ databases">
        <title>Azoarcus rhizosphaerae sp. nov. isolated from rhizosphere of Ficus religiosa.</title>
        <authorList>
            <person name="Lin S.-Y."/>
            <person name="Hameed A."/>
            <person name="Hsu Y.-H."/>
            <person name="Young C.-C."/>
        </authorList>
    </citation>
    <scope>NUCLEOTIDE SEQUENCE [LARGE SCALE GENOMIC DNA]</scope>
    <source>
        <strain evidence="11 12">CC-YHH848</strain>
    </source>
</reference>
<dbReference type="Pfam" id="PF07963">
    <property type="entry name" value="N_methyl"/>
    <property type="match status" value="1"/>
</dbReference>
<comment type="similarity">
    <text evidence="2 9">Belongs to the GSP I family.</text>
</comment>
<dbReference type="GO" id="GO:0015628">
    <property type="term" value="P:protein secretion by the type II secretion system"/>
    <property type="evidence" value="ECO:0007669"/>
    <property type="project" value="UniProtKB-UniRule"/>
</dbReference>
<comment type="function">
    <text evidence="9">Component of the type II secretion system required for the energy-dependent secretion of extracellular factors such as proteases and toxins from the periplasm.</text>
</comment>
<dbReference type="InterPro" id="IPR010052">
    <property type="entry name" value="T2SS_protein-GspI"/>
</dbReference>
<keyword evidence="4 9" id="KW-0488">Methylation</keyword>
<comment type="subcellular location">
    <subcellularLocation>
        <location evidence="1 9">Cell inner membrane</location>
        <topology evidence="1 9">Single-pass membrane protein</topology>
    </subcellularLocation>
</comment>
<keyword evidence="5 9" id="KW-0997">Cell inner membrane</keyword>
<keyword evidence="7 9" id="KW-1133">Transmembrane helix</keyword>
<dbReference type="NCBIfam" id="TIGR01707">
    <property type="entry name" value="gspI"/>
    <property type="match status" value="1"/>
</dbReference>
<name>A0A4S4ALN8_9RHOO</name>
<dbReference type="GO" id="GO:0005886">
    <property type="term" value="C:plasma membrane"/>
    <property type="evidence" value="ECO:0007669"/>
    <property type="project" value="UniProtKB-SubCell"/>
</dbReference>
<evidence type="ECO:0000256" key="1">
    <source>
        <dbReference type="ARBA" id="ARBA00004377"/>
    </source>
</evidence>
<dbReference type="InterPro" id="IPR045584">
    <property type="entry name" value="Pilin-like"/>
</dbReference>
<keyword evidence="6 9" id="KW-0812">Transmembrane</keyword>
<keyword evidence="8 9" id="KW-0472">Membrane</keyword>
<dbReference type="AlphaFoldDB" id="A0A4S4ALN8"/>
<evidence type="ECO:0000256" key="8">
    <source>
        <dbReference type="ARBA" id="ARBA00023136"/>
    </source>
</evidence>
<protein>
    <recommendedName>
        <fullName evidence="9">Type II secretion system protein I</fullName>
        <shortName evidence="9">T2SS minor pseudopilin I</shortName>
    </recommendedName>
</protein>
<feature type="transmembrane region" description="Helical" evidence="9">
    <location>
        <begin position="20"/>
        <end position="38"/>
    </location>
</feature>
<feature type="domain" description="Type II secretion system protein GspI C-terminal" evidence="10">
    <location>
        <begin position="51"/>
        <end position="125"/>
    </location>
</feature>
<organism evidence="11 12">
    <name type="scientific">Pseudothauera rhizosphaerae</name>
    <dbReference type="NCBI Taxonomy" id="2565932"/>
    <lineage>
        <taxon>Bacteria</taxon>
        <taxon>Pseudomonadati</taxon>
        <taxon>Pseudomonadota</taxon>
        <taxon>Betaproteobacteria</taxon>
        <taxon>Rhodocyclales</taxon>
        <taxon>Zoogloeaceae</taxon>
        <taxon>Pseudothauera</taxon>
    </lineage>
</organism>
<comment type="PTM">
    <text evidence="9">Cleaved by prepilin peptidase.</text>
</comment>
<evidence type="ECO:0000256" key="4">
    <source>
        <dbReference type="ARBA" id="ARBA00022481"/>
    </source>
</evidence>
<evidence type="ECO:0000313" key="12">
    <source>
        <dbReference type="Proteomes" id="UP000307956"/>
    </source>
</evidence>
<comment type="caution">
    <text evidence="11">The sequence shown here is derived from an EMBL/GenBank/DDBJ whole genome shotgun (WGS) entry which is preliminary data.</text>
</comment>
<dbReference type="InterPro" id="IPR003413">
    <property type="entry name" value="T2SS_GspI_C"/>
</dbReference>
<dbReference type="Proteomes" id="UP000307956">
    <property type="component" value="Unassembled WGS sequence"/>
</dbReference>
<dbReference type="NCBIfam" id="TIGR02532">
    <property type="entry name" value="IV_pilin_GFxxxE"/>
    <property type="match status" value="1"/>
</dbReference>
<gene>
    <name evidence="11" type="primary">gspI</name>
    <name evidence="11" type="ORF">E6O51_13275</name>
</gene>
<evidence type="ECO:0000259" key="10">
    <source>
        <dbReference type="Pfam" id="PF02501"/>
    </source>
</evidence>
<dbReference type="Gene3D" id="3.30.1300.30">
    <property type="entry name" value="GSPII I/J protein-like"/>
    <property type="match status" value="1"/>
</dbReference>
<dbReference type="PANTHER" id="PTHR38779">
    <property type="entry name" value="TYPE II SECRETION SYSTEM PROTEIN I-RELATED"/>
    <property type="match status" value="1"/>
</dbReference>
<dbReference type="EMBL" id="SSOD01000010">
    <property type="protein sequence ID" value="THF60447.1"/>
    <property type="molecule type" value="Genomic_DNA"/>
</dbReference>
<keyword evidence="3" id="KW-1003">Cell membrane</keyword>
<comment type="subunit">
    <text evidence="9">Type II secretion is composed of four main components: the outer membrane complex, the inner membrane complex, the cytoplasmic secretion ATPase and the periplasm-spanning pseudopilus.</text>
</comment>
<dbReference type="SUPFAM" id="SSF54523">
    <property type="entry name" value="Pili subunits"/>
    <property type="match status" value="1"/>
</dbReference>
<dbReference type="OrthoDB" id="5296572at2"/>
<dbReference type="RefSeq" id="WP_136385481.1">
    <property type="nucleotide sequence ID" value="NZ_SSOD01000010.1"/>
</dbReference>
<evidence type="ECO:0000313" key="11">
    <source>
        <dbReference type="EMBL" id="THF60447.1"/>
    </source>
</evidence>